<dbReference type="PANTHER" id="PTHR31286">
    <property type="entry name" value="GLYCINE-RICH CELL WALL STRUCTURAL PROTEIN 1.8-LIKE"/>
    <property type="match status" value="1"/>
</dbReference>
<gene>
    <name evidence="2" type="ORF">OLC1_LOCUS21758</name>
</gene>
<name>A0AAV1E6G3_OLDCO</name>
<dbReference type="PANTHER" id="PTHR31286:SF180">
    <property type="entry name" value="OS10G0362600 PROTEIN"/>
    <property type="match status" value="1"/>
</dbReference>
<accession>A0AAV1E6G3</accession>
<evidence type="ECO:0000256" key="1">
    <source>
        <dbReference type="SAM" id="MobiDB-lite"/>
    </source>
</evidence>
<sequence length="193" mass="21849">MLNMSRPSIARVSVELDLLHELPRQISLGIEEYSYYQQVTYENLPEYCMDCRKIGHSSHNCQHGKAKASPVKEKEQPATVKEKEHSVSQLATKAAHLAKKASQPARKTKDTKDAVAGKENNHHKDWSTSSLTETEKMDILTDIGDSSPLIPQDKRLLSKERLSAILEKSLQEENLKNTWEEDDIANNNVNAER</sequence>
<proteinExistence type="predicted"/>
<evidence type="ECO:0000313" key="3">
    <source>
        <dbReference type="Proteomes" id="UP001161247"/>
    </source>
</evidence>
<keyword evidence="3" id="KW-1185">Reference proteome</keyword>
<feature type="compositionally biased region" description="Basic and acidic residues" evidence="1">
    <location>
        <begin position="107"/>
        <end position="126"/>
    </location>
</feature>
<protein>
    <submittedName>
        <fullName evidence="2">OLC1v1016025C1</fullName>
    </submittedName>
</protein>
<dbReference type="EMBL" id="OX459125">
    <property type="protein sequence ID" value="CAI9115187.1"/>
    <property type="molecule type" value="Genomic_DNA"/>
</dbReference>
<dbReference type="AlphaFoldDB" id="A0AAV1E6G3"/>
<dbReference type="InterPro" id="IPR040256">
    <property type="entry name" value="At4g02000-like"/>
</dbReference>
<dbReference type="Proteomes" id="UP001161247">
    <property type="component" value="Chromosome 8"/>
</dbReference>
<evidence type="ECO:0000313" key="2">
    <source>
        <dbReference type="EMBL" id="CAI9115187.1"/>
    </source>
</evidence>
<reference evidence="2" key="1">
    <citation type="submission" date="2023-03" db="EMBL/GenBank/DDBJ databases">
        <authorList>
            <person name="Julca I."/>
        </authorList>
    </citation>
    <scope>NUCLEOTIDE SEQUENCE</scope>
</reference>
<feature type="region of interest" description="Disordered" evidence="1">
    <location>
        <begin position="62"/>
        <end position="131"/>
    </location>
</feature>
<feature type="compositionally biased region" description="Basic and acidic residues" evidence="1">
    <location>
        <begin position="170"/>
        <end position="179"/>
    </location>
</feature>
<organism evidence="2 3">
    <name type="scientific">Oldenlandia corymbosa var. corymbosa</name>
    <dbReference type="NCBI Taxonomy" id="529605"/>
    <lineage>
        <taxon>Eukaryota</taxon>
        <taxon>Viridiplantae</taxon>
        <taxon>Streptophyta</taxon>
        <taxon>Embryophyta</taxon>
        <taxon>Tracheophyta</taxon>
        <taxon>Spermatophyta</taxon>
        <taxon>Magnoliopsida</taxon>
        <taxon>eudicotyledons</taxon>
        <taxon>Gunneridae</taxon>
        <taxon>Pentapetalae</taxon>
        <taxon>asterids</taxon>
        <taxon>lamiids</taxon>
        <taxon>Gentianales</taxon>
        <taxon>Rubiaceae</taxon>
        <taxon>Rubioideae</taxon>
        <taxon>Spermacoceae</taxon>
        <taxon>Hedyotis-Oldenlandia complex</taxon>
        <taxon>Oldenlandia</taxon>
    </lineage>
</organism>
<feature type="region of interest" description="Disordered" evidence="1">
    <location>
        <begin position="170"/>
        <end position="193"/>
    </location>
</feature>
<feature type="compositionally biased region" description="Basic and acidic residues" evidence="1">
    <location>
        <begin position="70"/>
        <end position="86"/>
    </location>
</feature>